<reference evidence="2 3" key="1">
    <citation type="submission" date="2024-04" db="EMBL/GenBank/DDBJ databases">
        <title>Novel species of the genus Ideonella isolated from streams.</title>
        <authorList>
            <person name="Lu H."/>
        </authorList>
    </citation>
    <scope>NUCLEOTIDE SEQUENCE [LARGE SCALE GENOMIC DNA]</scope>
    <source>
        <strain evidence="2 3">DXS29W</strain>
    </source>
</reference>
<dbReference type="EMBL" id="JBBUTG010000021">
    <property type="protein sequence ID" value="MEK8033754.1"/>
    <property type="molecule type" value="Genomic_DNA"/>
</dbReference>
<protein>
    <recommendedName>
        <fullName evidence="4">Sel1 repeat family protein</fullName>
    </recommendedName>
</protein>
<keyword evidence="3" id="KW-1185">Reference proteome</keyword>
<dbReference type="Gene3D" id="1.25.40.10">
    <property type="entry name" value="Tetratricopeptide repeat domain"/>
    <property type="match status" value="1"/>
</dbReference>
<dbReference type="PROSITE" id="PS51257">
    <property type="entry name" value="PROKAR_LIPOPROTEIN"/>
    <property type="match status" value="1"/>
</dbReference>
<name>A0ABU9BVG0_9BURK</name>
<organism evidence="2 3">
    <name type="scientific">Ideonella lacteola</name>
    <dbReference type="NCBI Taxonomy" id="2984193"/>
    <lineage>
        <taxon>Bacteria</taxon>
        <taxon>Pseudomonadati</taxon>
        <taxon>Pseudomonadota</taxon>
        <taxon>Betaproteobacteria</taxon>
        <taxon>Burkholderiales</taxon>
        <taxon>Sphaerotilaceae</taxon>
        <taxon>Ideonella</taxon>
    </lineage>
</organism>
<evidence type="ECO:0000313" key="2">
    <source>
        <dbReference type="EMBL" id="MEK8033754.1"/>
    </source>
</evidence>
<comment type="caution">
    <text evidence="2">The sequence shown here is derived from an EMBL/GenBank/DDBJ whole genome shotgun (WGS) entry which is preliminary data.</text>
</comment>
<evidence type="ECO:0000256" key="1">
    <source>
        <dbReference type="SAM" id="SignalP"/>
    </source>
</evidence>
<feature type="signal peptide" evidence="1">
    <location>
        <begin position="1"/>
        <end position="30"/>
    </location>
</feature>
<sequence>MPGPARRWARAGLRGGLAAVAAGACLLSHAATEATRAVVKAIEAKDCATAVKELNAAMASSSPDAWLLGGAMFEQGLCLKPNVERAARLYLRAAEAGRTGARSRLAGLYALPAAGPDKGAALWWAQQAALPMPAACAVPADARDDADRFAQALGAWPAARLDGCVYVAGVLSALDAEFAIHPDEAVKDGVSVDFQPAEGRAVVGFARLHQQGNEQRPQLGGGLRLQGYAYDPSPDQLRALQTEAGKAELAEQADVVAQQALARFPKPGGIDAGWRIRLRVDGPRLQ</sequence>
<dbReference type="SUPFAM" id="SSF81901">
    <property type="entry name" value="HCP-like"/>
    <property type="match status" value="1"/>
</dbReference>
<evidence type="ECO:0000313" key="3">
    <source>
        <dbReference type="Proteomes" id="UP001371218"/>
    </source>
</evidence>
<proteinExistence type="predicted"/>
<dbReference type="InterPro" id="IPR011990">
    <property type="entry name" value="TPR-like_helical_dom_sf"/>
</dbReference>
<dbReference type="RefSeq" id="WP_341428179.1">
    <property type="nucleotide sequence ID" value="NZ_JBBUTG010000021.1"/>
</dbReference>
<evidence type="ECO:0008006" key="4">
    <source>
        <dbReference type="Google" id="ProtNLM"/>
    </source>
</evidence>
<keyword evidence="1" id="KW-0732">Signal</keyword>
<accession>A0ABU9BVG0</accession>
<gene>
    <name evidence="2" type="ORF">AACH06_23270</name>
</gene>
<feature type="chain" id="PRO_5045334123" description="Sel1 repeat family protein" evidence="1">
    <location>
        <begin position="31"/>
        <end position="286"/>
    </location>
</feature>
<dbReference type="Proteomes" id="UP001371218">
    <property type="component" value="Unassembled WGS sequence"/>
</dbReference>